<evidence type="ECO:0000313" key="4">
    <source>
        <dbReference type="Proteomes" id="UP001407347"/>
    </source>
</evidence>
<feature type="domain" description="Peptidase S74" evidence="2">
    <location>
        <begin position="446"/>
        <end position="494"/>
    </location>
</feature>
<dbReference type="InterPro" id="IPR030392">
    <property type="entry name" value="S74_ICA"/>
</dbReference>
<dbReference type="Pfam" id="PF13884">
    <property type="entry name" value="Peptidase_S74"/>
    <property type="match status" value="1"/>
</dbReference>
<dbReference type="RefSeq" id="WP_346013038.1">
    <property type="nucleotide sequence ID" value="NZ_JAQYXP010000002.1"/>
</dbReference>
<name>A0ABU9ZUM4_9HYPH</name>
<dbReference type="Proteomes" id="UP001407347">
    <property type="component" value="Unassembled WGS sequence"/>
</dbReference>
<feature type="region of interest" description="Disordered" evidence="1">
    <location>
        <begin position="1"/>
        <end position="21"/>
    </location>
</feature>
<sequence length="516" mass="51657">MGGKTVQTKTESSTQNRDPWAPAIPQLAQILTDSQAHYMNGVGAQVYQGDRVAGLGDTTTAGLDFMKDNAGAGLGMAQGANGLVTNLMGSGGQTTGTKAAADAYTGISGIDTGLTQGLASRMANPNGMAQQVGSRLAGGNSVTTAGGYQGLIDGMGGPSQTQRSLQDVADGKFLGGANPYLDAVAQRSSNAAASKVAAQMAASGRYGSGMMQNAVADAVSSNENSLRYQDYDAERARQAQAASAIDSAGNARTGLASSLLGSLGGVQAQNAGLAAQGAQLGMAGDAAGLAGATALAGQQAQNASIDATRASGLAGIASGDRAAALAGISAIPGIQDSLLAPGRTLAQTGAVQDAARQDQLNADMAKFDETAGAPLKNLAAYANTVLPIAGLGGSVVGNSVSKTETPNPGVFQSILGGLTTAAGLMGRTSSGASGFAAAPTILASLSDERAKKDIEPVGKTKDGQTIYTYRYKGDPRMQMGLLAQEVAEHEPEAVVDGPHGLLMVDYDKATRRARRA</sequence>
<feature type="compositionally biased region" description="Polar residues" evidence="1">
    <location>
        <begin position="1"/>
        <end position="17"/>
    </location>
</feature>
<gene>
    <name evidence="3" type="ORF">PUR29_14130</name>
</gene>
<reference evidence="3 4" key="1">
    <citation type="journal article" date="2023" name="PLoS ONE">
        <title>Complete genome assembly of Hawai'i environmental nontuberculous mycobacteria reveals unexpected co-isolation with methylobacteria.</title>
        <authorList>
            <person name="Hendrix J."/>
            <person name="Epperson L.E."/>
            <person name="Tong E.I."/>
            <person name="Chan Y.L."/>
            <person name="Hasan N.A."/>
            <person name="Dawrs S.N."/>
            <person name="Norton G.J."/>
            <person name="Virdi R."/>
            <person name="Crooks J.L."/>
            <person name="Chan E.D."/>
            <person name="Honda J.R."/>
            <person name="Strong M."/>
        </authorList>
    </citation>
    <scope>NUCLEOTIDE SEQUENCE [LARGE SCALE GENOMIC DNA]</scope>
    <source>
        <strain evidence="3 4">NJH_HI04-1</strain>
    </source>
</reference>
<keyword evidence="4" id="KW-1185">Reference proteome</keyword>
<protein>
    <submittedName>
        <fullName evidence="3">Tail fiber domain-containing protein</fullName>
    </submittedName>
</protein>
<dbReference type="EMBL" id="JAQYXP010000002">
    <property type="protein sequence ID" value="MEN3234735.1"/>
    <property type="molecule type" value="Genomic_DNA"/>
</dbReference>
<evidence type="ECO:0000259" key="2">
    <source>
        <dbReference type="Pfam" id="PF13884"/>
    </source>
</evidence>
<evidence type="ECO:0000256" key="1">
    <source>
        <dbReference type="SAM" id="MobiDB-lite"/>
    </source>
</evidence>
<evidence type="ECO:0000313" key="3">
    <source>
        <dbReference type="EMBL" id="MEN3234735.1"/>
    </source>
</evidence>
<accession>A0ABU9ZUM4</accession>
<proteinExistence type="predicted"/>
<organism evidence="3 4">
    <name type="scientific">Methylobacterium ajmalii</name>
    <dbReference type="NCBI Taxonomy" id="2738439"/>
    <lineage>
        <taxon>Bacteria</taxon>
        <taxon>Pseudomonadati</taxon>
        <taxon>Pseudomonadota</taxon>
        <taxon>Alphaproteobacteria</taxon>
        <taxon>Hyphomicrobiales</taxon>
        <taxon>Methylobacteriaceae</taxon>
        <taxon>Methylobacterium</taxon>
    </lineage>
</organism>
<comment type="caution">
    <text evidence="3">The sequence shown here is derived from an EMBL/GenBank/DDBJ whole genome shotgun (WGS) entry which is preliminary data.</text>
</comment>